<dbReference type="eggNOG" id="ENOG502S51S">
    <property type="taxonomic scope" value="Eukaryota"/>
</dbReference>
<reference evidence="2" key="1">
    <citation type="journal article" date="2010" name="Genome Biol.">
        <title>Genome sequence of the necrotrophic plant pathogen Pythium ultimum reveals original pathogenicity mechanisms and effector repertoire.</title>
        <authorList>
            <person name="Levesque C.A."/>
            <person name="Brouwer H."/>
            <person name="Cano L."/>
            <person name="Hamilton J.P."/>
            <person name="Holt C."/>
            <person name="Huitema E."/>
            <person name="Raffaele S."/>
            <person name="Robideau G.P."/>
            <person name="Thines M."/>
            <person name="Win J."/>
            <person name="Zerillo M.M."/>
            <person name="Beakes G.W."/>
            <person name="Boore J.L."/>
            <person name="Busam D."/>
            <person name="Dumas B."/>
            <person name="Ferriera S."/>
            <person name="Fuerstenberg S.I."/>
            <person name="Gachon C.M."/>
            <person name="Gaulin E."/>
            <person name="Govers F."/>
            <person name="Grenville-Briggs L."/>
            <person name="Horner N."/>
            <person name="Hostetler J."/>
            <person name="Jiang R.H."/>
            <person name="Johnson J."/>
            <person name="Krajaejun T."/>
            <person name="Lin H."/>
            <person name="Meijer H.J."/>
            <person name="Moore B."/>
            <person name="Morris P."/>
            <person name="Phuntmart V."/>
            <person name="Puiu D."/>
            <person name="Shetty J."/>
            <person name="Stajich J.E."/>
            <person name="Tripathy S."/>
            <person name="Wawra S."/>
            <person name="van West P."/>
            <person name="Whitty B.R."/>
            <person name="Coutinho P.M."/>
            <person name="Henrissat B."/>
            <person name="Martin F."/>
            <person name="Thomas P.D."/>
            <person name="Tyler B.M."/>
            <person name="De Vries R.P."/>
            <person name="Kamoun S."/>
            <person name="Yandell M."/>
            <person name="Tisserat N."/>
            <person name="Buell C.R."/>
        </authorList>
    </citation>
    <scope>NUCLEOTIDE SEQUENCE</scope>
    <source>
        <strain evidence="2">DAOM:BR144</strain>
    </source>
</reference>
<dbReference type="Proteomes" id="UP000019132">
    <property type="component" value="Unassembled WGS sequence"/>
</dbReference>
<dbReference type="HOGENOM" id="CLU_2215230_0_0_1"/>
<evidence type="ECO:0000313" key="2">
    <source>
        <dbReference type="Proteomes" id="UP000019132"/>
    </source>
</evidence>
<protein>
    <recommendedName>
        <fullName evidence="3">PH domain-containing protein</fullName>
    </recommendedName>
</protein>
<dbReference type="AlphaFoldDB" id="K3XB29"/>
<reference evidence="1" key="3">
    <citation type="submission" date="2015-02" db="UniProtKB">
        <authorList>
            <consortium name="EnsemblProtists"/>
        </authorList>
    </citation>
    <scope>IDENTIFICATION</scope>
    <source>
        <strain evidence="1">DAOM BR144</strain>
    </source>
</reference>
<dbReference type="EMBL" id="GL376589">
    <property type="status" value="NOT_ANNOTATED_CDS"/>
    <property type="molecule type" value="Genomic_DNA"/>
</dbReference>
<dbReference type="VEuPathDB" id="FungiDB:PYU1_G014397"/>
<accession>K3XB29</accession>
<dbReference type="EnsemblProtists" id="PYU1_T014428">
    <property type="protein sequence ID" value="PYU1_T014428"/>
    <property type="gene ID" value="PYU1_G014397"/>
</dbReference>
<organism evidence="1 2">
    <name type="scientific">Globisporangium ultimum (strain ATCC 200006 / CBS 805.95 / DAOM BR144)</name>
    <name type="common">Pythium ultimum</name>
    <dbReference type="NCBI Taxonomy" id="431595"/>
    <lineage>
        <taxon>Eukaryota</taxon>
        <taxon>Sar</taxon>
        <taxon>Stramenopiles</taxon>
        <taxon>Oomycota</taxon>
        <taxon>Peronosporomycetes</taxon>
        <taxon>Pythiales</taxon>
        <taxon>Pythiaceae</taxon>
        <taxon>Globisporangium</taxon>
    </lineage>
</organism>
<proteinExistence type="predicted"/>
<reference evidence="2" key="2">
    <citation type="submission" date="2010-04" db="EMBL/GenBank/DDBJ databases">
        <authorList>
            <person name="Buell R."/>
            <person name="Hamilton J."/>
            <person name="Hostetler J."/>
        </authorList>
    </citation>
    <scope>NUCLEOTIDE SEQUENCE [LARGE SCALE GENOMIC DNA]</scope>
    <source>
        <strain evidence="2">DAOM:BR144</strain>
    </source>
</reference>
<evidence type="ECO:0000313" key="1">
    <source>
        <dbReference type="EnsemblProtists" id="PYU1_T014428"/>
    </source>
</evidence>
<dbReference type="InParanoid" id="K3XB29"/>
<sequence>MFKLGINGTVITLRAVSHHAAMYWIEGLQQLKAGKSLEIIGDRPTLESEDDIFRQIDQLTYLREWAPPPPNTPFCWLCVPLATESMPTPANPSCQEREGAIVSCCVS</sequence>
<name>K3XB29_GLOUD</name>
<evidence type="ECO:0008006" key="3">
    <source>
        <dbReference type="Google" id="ProtNLM"/>
    </source>
</evidence>
<keyword evidence="2" id="KW-1185">Reference proteome</keyword>